<reference evidence="1 2" key="1">
    <citation type="submission" date="2024-04" db="EMBL/GenBank/DDBJ databases">
        <title>Symmetric and asymmetric DNA N6-adenine methylation regulates different biological responses in Mucorales.</title>
        <authorList>
            <consortium name="Lawrence Berkeley National Laboratory"/>
            <person name="Lax C."/>
            <person name="Mondo S.J."/>
            <person name="Osorio-Concepcion M."/>
            <person name="Muszewska A."/>
            <person name="Corrochano-Luque M."/>
            <person name="Gutierrez G."/>
            <person name="Riley R."/>
            <person name="Lipzen A."/>
            <person name="Guo J."/>
            <person name="Hundley H."/>
            <person name="Amirebrahimi M."/>
            <person name="Ng V."/>
            <person name="Lorenzo-Gutierrez D."/>
            <person name="Binder U."/>
            <person name="Yang J."/>
            <person name="Song Y."/>
            <person name="Canovas D."/>
            <person name="Navarro E."/>
            <person name="Freitag M."/>
            <person name="Gabaldon T."/>
            <person name="Grigoriev I.V."/>
            <person name="Corrochano L.M."/>
            <person name="Nicolas F.E."/>
            <person name="Garre V."/>
        </authorList>
    </citation>
    <scope>NUCLEOTIDE SEQUENCE [LARGE SCALE GENOMIC DNA]</scope>
    <source>
        <strain evidence="1 2">L51</strain>
    </source>
</reference>
<evidence type="ECO:0000313" key="1">
    <source>
        <dbReference type="EMBL" id="KAL0080251.1"/>
    </source>
</evidence>
<evidence type="ECO:0000313" key="2">
    <source>
        <dbReference type="Proteomes" id="UP001448207"/>
    </source>
</evidence>
<dbReference type="Proteomes" id="UP001448207">
    <property type="component" value="Unassembled WGS sequence"/>
</dbReference>
<gene>
    <name evidence="1" type="ORF">J3Q64DRAFT_1644259</name>
</gene>
<keyword evidence="2" id="KW-1185">Reference proteome</keyword>
<name>A0ABR3AS21_PHYBL</name>
<sequence length="50" mass="6031">CRFWELCKRQFHLRIKVSETTKECKTFGILVNNYNISFVTLELNLSSEYK</sequence>
<organism evidence="1 2">
    <name type="scientific">Phycomyces blakesleeanus</name>
    <dbReference type="NCBI Taxonomy" id="4837"/>
    <lineage>
        <taxon>Eukaryota</taxon>
        <taxon>Fungi</taxon>
        <taxon>Fungi incertae sedis</taxon>
        <taxon>Mucoromycota</taxon>
        <taxon>Mucoromycotina</taxon>
        <taxon>Mucoromycetes</taxon>
        <taxon>Mucorales</taxon>
        <taxon>Phycomycetaceae</taxon>
        <taxon>Phycomyces</taxon>
    </lineage>
</organism>
<accession>A0ABR3AS21</accession>
<protein>
    <submittedName>
        <fullName evidence="1">Uncharacterized protein</fullName>
    </submittedName>
</protein>
<dbReference type="EMBL" id="JBCLYO010000020">
    <property type="protein sequence ID" value="KAL0080251.1"/>
    <property type="molecule type" value="Genomic_DNA"/>
</dbReference>
<comment type="caution">
    <text evidence="1">The sequence shown here is derived from an EMBL/GenBank/DDBJ whole genome shotgun (WGS) entry which is preliminary data.</text>
</comment>
<proteinExistence type="predicted"/>
<feature type="non-terminal residue" evidence="1">
    <location>
        <position position="1"/>
    </location>
</feature>